<proteinExistence type="predicted"/>
<evidence type="ECO:0000313" key="1">
    <source>
        <dbReference type="EMBL" id="NVO24351.1"/>
    </source>
</evidence>
<organism evidence="1 2">
    <name type="scientific">Donghicola mangrovi</name>
    <dbReference type="NCBI Taxonomy" id="2729614"/>
    <lineage>
        <taxon>Bacteria</taxon>
        <taxon>Pseudomonadati</taxon>
        <taxon>Pseudomonadota</taxon>
        <taxon>Alphaproteobacteria</taxon>
        <taxon>Rhodobacterales</taxon>
        <taxon>Roseobacteraceae</taxon>
        <taxon>Donghicola</taxon>
    </lineage>
</organism>
<name>A0A850QES2_9RHOB</name>
<dbReference type="Proteomes" id="UP000592216">
    <property type="component" value="Unassembled WGS sequence"/>
</dbReference>
<dbReference type="Gene3D" id="2.80.10.50">
    <property type="match status" value="1"/>
</dbReference>
<protein>
    <submittedName>
        <fullName evidence="1">DUF4087 domain-containing protein</fullName>
    </submittedName>
</protein>
<dbReference type="PROSITE" id="PS50231">
    <property type="entry name" value="RICIN_B_LECTIN"/>
    <property type="match status" value="1"/>
</dbReference>
<dbReference type="CDD" id="cd00161">
    <property type="entry name" value="beta-trefoil_Ricin-like"/>
    <property type="match status" value="1"/>
</dbReference>
<dbReference type="InterPro" id="IPR035992">
    <property type="entry name" value="Ricin_B-like_lectins"/>
</dbReference>
<comment type="caution">
    <text evidence="1">The sequence shown here is derived from an EMBL/GenBank/DDBJ whole genome shotgun (WGS) entry which is preliminary data.</text>
</comment>
<sequence length="378" mass="41027">MKNGGFARFGTEACLDLLQGGWLDMTPVMAPCHDSDTQFWHLVPVTLPARQLQLYALTSKAKGDGFCLTLDGSLVEHELHLTSCDTQISDNQLFQIKAEASAPENTTGQWHTLEPLLSIDRQQFDQMMLVVDTPPEGDGWPHINGIDFVGAGRSWGLFPEGQTGSVPAPSPDTAVQLAQMVGRWQSTTDTKEVIEFMSFGSGYLMISSYDGQVLSSDPAWFQQTCDGRTSIAPEGFLAVGDAAAPLCYAVTLEPSRLDLTYLPRGNTLTYQPAADLTQPAVTDRRCGWLSFAGPAPMTVELTDAERVWPLTTNGVEVAGLSTFGALRSDPSYAQDQGVRVTRYCGCLDMTHAGPNVQNVAKFQQKPLKACSGDKKLPK</sequence>
<dbReference type="InterPro" id="IPR025145">
    <property type="entry name" value="DUF4087"/>
</dbReference>
<dbReference type="SUPFAM" id="SSF50370">
    <property type="entry name" value="Ricin B-like lectins"/>
    <property type="match status" value="1"/>
</dbReference>
<evidence type="ECO:0000313" key="2">
    <source>
        <dbReference type="Proteomes" id="UP000592216"/>
    </source>
</evidence>
<dbReference type="EMBL" id="JABCJE010000006">
    <property type="protein sequence ID" value="NVO24351.1"/>
    <property type="molecule type" value="Genomic_DNA"/>
</dbReference>
<dbReference type="RefSeq" id="WP_177158091.1">
    <property type="nucleotide sequence ID" value="NZ_JABCJE010000006.1"/>
</dbReference>
<gene>
    <name evidence="1" type="ORF">HJ536_13370</name>
</gene>
<reference evidence="1 2" key="1">
    <citation type="submission" date="2020-04" db="EMBL/GenBank/DDBJ databases">
        <title>Donghicola sp., a member of the Rhodobacteraceae family isolated from mangrove forest in Thailand.</title>
        <authorList>
            <person name="Charoenyingcharoen P."/>
            <person name="Yukphan P."/>
        </authorList>
    </citation>
    <scope>NUCLEOTIDE SEQUENCE [LARGE SCALE GENOMIC DNA]</scope>
    <source>
        <strain evidence="1 2">B5-SW-15</strain>
    </source>
</reference>
<dbReference type="Pfam" id="PF13316">
    <property type="entry name" value="DUF4087"/>
    <property type="match status" value="1"/>
</dbReference>
<dbReference type="AlphaFoldDB" id="A0A850QES2"/>
<accession>A0A850QES2</accession>